<evidence type="ECO:0000256" key="1">
    <source>
        <dbReference type="SAM" id="MobiDB-lite"/>
    </source>
</evidence>
<organism evidence="2 3">
    <name type="scientific">Ktedonobacter racemifer DSM 44963</name>
    <dbReference type="NCBI Taxonomy" id="485913"/>
    <lineage>
        <taxon>Bacteria</taxon>
        <taxon>Bacillati</taxon>
        <taxon>Chloroflexota</taxon>
        <taxon>Ktedonobacteria</taxon>
        <taxon>Ktedonobacterales</taxon>
        <taxon>Ktedonobacteraceae</taxon>
        <taxon>Ktedonobacter</taxon>
    </lineage>
</organism>
<accession>D6TGR5</accession>
<protein>
    <submittedName>
        <fullName evidence="2">Uncharacterized protein</fullName>
    </submittedName>
</protein>
<feature type="compositionally biased region" description="Polar residues" evidence="1">
    <location>
        <begin position="42"/>
        <end position="51"/>
    </location>
</feature>
<keyword evidence="3" id="KW-1185">Reference proteome</keyword>
<comment type="caution">
    <text evidence="2">The sequence shown here is derived from an EMBL/GenBank/DDBJ whole genome shotgun (WGS) entry which is preliminary data.</text>
</comment>
<evidence type="ECO:0000313" key="3">
    <source>
        <dbReference type="Proteomes" id="UP000004508"/>
    </source>
</evidence>
<dbReference type="Proteomes" id="UP000004508">
    <property type="component" value="Unassembled WGS sequence"/>
</dbReference>
<reference evidence="2 3" key="1">
    <citation type="journal article" date="2011" name="Stand. Genomic Sci.">
        <title>Non-contiguous finished genome sequence and contextual data of the filamentous soil bacterium Ktedonobacter racemifer type strain (SOSP1-21).</title>
        <authorList>
            <person name="Chang Y.J."/>
            <person name="Land M."/>
            <person name="Hauser L."/>
            <person name="Chertkov O."/>
            <person name="Del Rio T.G."/>
            <person name="Nolan M."/>
            <person name="Copeland A."/>
            <person name="Tice H."/>
            <person name="Cheng J.F."/>
            <person name="Lucas S."/>
            <person name="Han C."/>
            <person name="Goodwin L."/>
            <person name="Pitluck S."/>
            <person name="Ivanova N."/>
            <person name="Ovchinikova G."/>
            <person name="Pati A."/>
            <person name="Chen A."/>
            <person name="Palaniappan K."/>
            <person name="Mavromatis K."/>
            <person name="Liolios K."/>
            <person name="Brettin T."/>
            <person name="Fiebig A."/>
            <person name="Rohde M."/>
            <person name="Abt B."/>
            <person name="Goker M."/>
            <person name="Detter J.C."/>
            <person name="Woyke T."/>
            <person name="Bristow J."/>
            <person name="Eisen J.A."/>
            <person name="Markowitz V."/>
            <person name="Hugenholtz P."/>
            <person name="Kyrpides N.C."/>
            <person name="Klenk H.P."/>
            <person name="Lapidus A."/>
        </authorList>
    </citation>
    <scope>NUCLEOTIDE SEQUENCE [LARGE SCALE GENOMIC DNA]</scope>
    <source>
        <strain evidence="3">DSM 44963</strain>
    </source>
</reference>
<evidence type="ECO:0000313" key="2">
    <source>
        <dbReference type="EMBL" id="EFH88844.1"/>
    </source>
</evidence>
<dbReference type="STRING" id="485913.Krac_10346"/>
<dbReference type="InParanoid" id="D6TGR5"/>
<proteinExistence type="predicted"/>
<sequence>MPLPPLNTCFSKGVRINFKQKEPLQDTICNITPEEAPPRGSGISSNALSSEHTSRSPRHTTFSHCFLMTTASPMYSGKLSSFV</sequence>
<dbReference type="EMBL" id="ADVG01000001">
    <property type="protein sequence ID" value="EFH88844.1"/>
    <property type="molecule type" value="Genomic_DNA"/>
</dbReference>
<gene>
    <name evidence="2" type="ORF">Krac_10346</name>
</gene>
<feature type="region of interest" description="Disordered" evidence="1">
    <location>
        <begin position="31"/>
        <end position="58"/>
    </location>
</feature>
<name>D6TGR5_KTERA</name>
<dbReference type="AlphaFoldDB" id="D6TGR5"/>